<reference evidence="2 3" key="1">
    <citation type="submission" date="2019-02" db="EMBL/GenBank/DDBJ databases">
        <title>Deep-cultivation of Planctomycetes and their phenomic and genomic characterization uncovers novel biology.</title>
        <authorList>
            <person name="Wiegand S."/>
            <person name="Jogler M."/>
            <person name="Boedeker C."/>
            <person name="Pinto D."/>
            <person name="Vollmers J."/>
            <person name="Rivas-Marin E."/>
            <person name="Kohn T."/>
            <person name="Peeters S.H."/>
            <person name="Heuer A."/>
            <person name="Rast P."/>
            <person name="Oberbeckmann S."/>
            <person name="Bunk B."/>
            <person name="Jeske O."/>
            <person name="Meyerdierks A."/>
            <person name="Storesund J.E."/>
            <person name="Kallscheuer N."/>
            <person name="Luecker S."/>
            <person name="Lage O.M."/>
            <person name="Pohl T."/>
            <person name="Merkel B.J."/>
            <person name="Hornburger P."/>
            <person name="Mueller R.-W."/>
            <person name="Bruemmer F."/>
            <person name="Labrenz M."/>
            <person name="Spormann A.M."/>
            <person name="Op den Camp H."/>
            <person name="Overmann J."/>
            <person name="Amann R."/>
            <person name="Jetten M.S.M."/>
            <person name="Mascher T."/>
            <person name="Medema M.H."/>
            <person name="Devos D.P."/>
            <person name="Kaster A.-K."/>
            <person name="Ovreas L."/>
            <person name="Rohde M."/>
            <person name="Galperin M.Y."/>
            <person name="Jogler C."/>
        </authorList>
    </citation>
    <scope>NUCLEOTIDE SEQUENCE [LARGE SCALE GENOMIC DNA]</scope>
    <source>
        <strain evidence="2 3">K23_9</strain>
    </source>
</reference>
<feature type="transmembrane region" description="Helical" evidence="1">
    <location>
        <begin position="440"/>
        <end position="466"/>
    </location>
</feature>
<evidence type="ECO:0000256" key="1">
    <source>
        <dbReference type="SAM" id="Phobius"/>
    </source>
</evidence>
<protein>
    <recommendedName>
        <fullName evidence="4">DUF389 domain-containing protein</fullName>
    </recommendedName>
</protein>
<feature type="transmembrane region" description="Helical" evidence="1">
    <location>
        <begin position="374"/>
        <end position="393"/>
    </location>
</feature>
<dbReference type="AlphaFoldDB" id="A0A517NPK7"/>
<proteinExistence type="predicted"/>
<evidence type="ECO:0008006" key="4">
    <source>
        <dbReference type="Google" id="ProtNLM"/>
    </source>
</evidence>
<dbReference type="PANTHER" id="PTHR20992">
    <property type="entry name" value="AT15442P-RELATED"/>
    <property type="match status" value="1"/>
</dbReference>
<name>A0A517NPK7_9BACT</name>
<gene>
    <name evidence="2" type="ORF">K239x_10000</name>
</gene>
<keyword evidence="1" id="KW-0472">Membrane</keyword>
<feature type="transmembrane region" description="Helical" evidence="1">
    <location>
        <begin position="486"/>
        <end position="508"/>
    </location>
</feature>
<feature type="transmembrane region" description="Helical" evidence="1">
    <location>
        <begin position="297"/>
        <end position="318"/>
    </location>
</feature>
<evidence type="ECO:0000313" key="3">
    <source>
        <dbReference type="Proteomes" id="UP000319817"/>
    </source>
</evidence>
<sequence length="512" mass="55267">MSILFVVDSDDQLRVGMPWCLRFATETQSDFHLVVVGDDRKVLLKHAQLSVASHLEQFDSPIKKPSVTQIAADAKTILRHADSIGCRNVLMIRSDGDELQWAIFRQSRHIVVLLSTNESPPVEREHVFSVMAETHPTTNRITEKLLGLIPSKIVCDQLISDDRNAADTNRQEHIGCAIEDLKAEGYTQHDLLCIGVETPDQNDVAFQFGKVLMSSDLPASIALISDGDSFSQAITRSLSERITMWVSTIAPPMERDERVTLVQNLETGSVPNLEFLGLISASSMLAAFGLLQDSAAVIIGAMLIAPLMTPILGAGLSLSYGNRPLFKSSLLTILLGFVGALGASILFGWLVLLVRPASDNHLDWITPEMWSRCRPSPLDFCVGLVGGLAASYAQTRKHLSSALAGAAIAAALVPPISTAGLQIAFGIWGNLDPSQVPAGVLPIGGPILLVTVNVLTIMIGASFVLWARGLRNESTSATRSKWVPRVVSLLLFLTLVILVTVVGPEFIFPSDG</sequence>
<dbReference type="Pfam" id="PF04087">
    <property type="entry name" value="DUF389"/>
    <property type="match status" value="1"/>
</dbReference>
<keyword evidence="1" id="KW-1133">Transmembrane helix</keyword>
<keyword evidence="1" id="KW-0812">Transmembrane</keyword>
<dbReference type="EMBL" id="CP036526">
    <property type="protein sequence ID" value="QDT09057.1"/>
    <property type="molecule type" value="Genomic_DNA"/>
</dbReference>
<dbReference type="PANTHER" id="PTHR20992:SF9">
    <property type="entry name" value="AT15442P-RELATED"/>
    <property type="match status" value="1"/>
</dbReference>
<accession>A0A517NPK7</accession>
<keyword evidence="3" id="KW-1185">Reference proteome</keyword>
<organism evidence="2 3">
    <name type="scientific">Stieleria marina</name>
    <dbReference type="NCBI Taxonomy" id="1930275"/>
    <lineage>
        <taxon>Bacteria</taxon>
        <taxon>Pseudomonadati</taxon>
        <taxon>Planctomycetota</taxon>
        <taxon>Planctomycetia</taxon>
        <taxon>Pirellulales</taxon>
        <taxon>Pirellulaceae</taxon>
        <taxon>Stieleria</taxon>
    </lineage>
</organism>
<dbReference type="Proteomes" id="UP000319817">
    <property type="component" value="Chromosome"/>
</dbReference>
<feature type="transmembrane region" description="Helical" evidence="1">
    <location>
        <begin position="405"/>
        <end position="428"/>
    </location>
</feature>
<dbReference type="RefSeq" id="WP_145416501.1">
    <property type="nucleotide sequence ID" value="NZ_CP036526.1"/>
</dbReference>
<dbReference type="OrthoDB" id="9790659at2"/>
<dbReference type="InterPro" id="IPR005240">
    <property type="entry name" value="DUF389"/>
</dbReference>
<feature type="transmembrane region" description="Helical" evidence="1">
    <location>
        <begin position="330"/>
        <end position="354"/>
    </location>
</feature>
<evidence type="ECO:0000313" key="2">
    <source>
        <dbReference type="EMBL" id="QDT09057.1"/>
    </source>
</evidence>